<comment type="similarity">
    <text evidence="1">Belongs to the multi antimicrobial extrusion (MATE) (TC 2.A.66.1) family.</text>
</comment>
<protein>
    <recommendedName>
        <fullName evidence="6">MATE efflux family protein</fullName>
    </recommendedName>
</protein>
<dbReference type="FunCoup" id="F2U0Z5">
    <property type="interactions" value="268"/>
</dbReference>
<feature type="transmembrane region" description="Helical" evidence="3">
    <location>
        <begin position="151"/>
        <end position="173"/>
    </location>
</feature>
<keyword evidence="3" id="KW-0472">Membrane</keyword>
<feature type="compositionally biased region" description="Acidic residues" evidence="2">
    <location>
        <begin position="555"/>
        <end position="566"/>
    </location>
</feature>
<feature type="transmembrane region" description="Helical" evidence="3">
    <location>
        <begin position="304"/>
        <end position="320"/>
    </location>
</feature>
<dbReference type="PANTHER" id="PTHR11206">
    <property type="entry name" value="MULTIDRUG RESISTANCE PROTEIN"/>
    <property type="match status" value="1"/>
</dbReference>
<feature type="transmembrane region" description="Helical" evidence="3">
    <location>
        <begin position="256"/>
        <end position="283"/>
    </location>
</feature>
<feature type="compositionally biased region" description="Acidic residues" evidence="2">
    <location>
        <begin position="16"/>
        <end position="26"/>
    </location>
</feature>
<dbReference type="EMBL" id="GL832958">
    <property type="protein sequence ID" value="EGD80569.1"/>
    <property type="molecule type" value="Genomic_DNA"/>
</dbReference>
<dbReference type="Pfam" id="PF01554">
    <property type="entry name" value="MatE"/>
    <property type="match status" value="2"/>
</dbReference>
<dbReference type="GO" id="GO:0042910">
    <property type="term" value="F:xenobiotic transmembrane transporter activity"/>
    <property type="evidence" value="ECO:0007669"/>
    <property type="project" value="InterPro"/>
</dbReference>
<feature type="transmembrane region" description="Helical" evidence="3">
    <location>
        <begin position="485"/>
        <end position="507"/>
    </location>
</feature>
<dbReference type="GO" id="GO:0015297">
    <property type="term" value="F:antiporter activity"/>
    <property type="evidence" value="ECO:0007669"/>
    <property type="project" value="InterPro"/>
</dbReference>
<keyword evidence="5" id="KW-1185">Reference proteome</keyword>
<proteinExistence type="inferred from homology"/>
<feature type="compositionally biased region" description="Gly residues" evidence="2">
    <location>
        <begin position="53"/>
        <end position="62"/>
    </location>
</feature>
<evidence type="ECO:0000256" key="3">
    <source>
        <dbReference type="SAM" id="Phobius"/>
    </source>
</evidence>
<dbReference type="GO" id="GO:0016020">
    <property type="term" value="C:membrane"/>
    <property type="evidence" value="ECO:0007669"/>
    <property type="project" value="InterPro"/>
</dbReference>
<dbReference type="InterPro" id="IPR002528">
    <property type="entry name" value="MATE_fam"/>
</dbReference>
<feature type="transmembrane region" description="Helical" evidence="3">
    <location>
        <begin position="426"/>
        <end position="443"/>
    </location>
</feature>
<dbReference type="AlphaFoldDB" id="F2U0Z5"/>
<feature type="transmembrane region" description="Helical" evidence="3">
    <location>
        <begin position="455"/>
        <end position="479"/>
    </location>
</feature>
<evidence type="ECO:0000256" key="2">
    <source>
        <dbReference type="SAM" id="MobiDB-lite"/>
    </source>
</evidence>
<dbReference type="GeneID" id="16077725"/>
<gene>
    <name evidence="4" type="ORF">PTSG_01161</name>
</gene>
<evidence type="ECO:0000256" key="1">
    <source>
        <dbReference type="ARBA" id="ARBA00010199"/>
    </source>
</evidence>
<reference evidence="4" key="1">
    <citation type="submission" date="2009-08" db="EMBL/GenBank/DDBJ databases">
        <title>Annotation of Salpingoeca rosetta.</title>
        <authorList>
            <consortium name="The Broad Institute Genome Sequencing Platform"/>
            <person name="Russ C."/>
            <person name="Cuomo C."/>
            <person name="Burger G."/>
            <person name="Gray M.W."/>
            <person name="Holland P.W.H."/>
            <person name="King N."/>
            <person name="Lang F.B.F."/>
            <person name="Roger A.J."/>
            <person name="Ruiz-Trillo I."/>
            <person name="Young S.K."/>
            <person name="Zeng Q."/>
            <person name="Gargeya S."/>
            <person name="Alvarado L."/>
            <person name="Berlin A."/>
            <person name="Chapman S.B."/>
            <person name="Chen Z."/>
            <person name="Freedman E."/>
            <person name="Gellesch M."/>
            <person name="Goldberg J."/>
            <person name="Griggs A."/>
            <person name="Gujja S."/>
            <person name="Heilman E."/>
            <person name="Heiman D."/>
            <person name="Howarth C."/>
            <person name="Mehta T."/>
            <person name="Neiman D."/>
            <person name="Pearson M."/>
            <person name="Roberts A."/>
            <person name="Saif S."/>
            <person name="Shea T."/>
            <person name="Shenoy N."/>
            <person name="Sisk P."/>
            <person name="Stolte C."/>
            <person name="Sykes S."/>
            <person name="White J."/>
            <person name="Yandava C."/>
            <person name="Haas B."/>
            <person name="Nusbaum C."/>
            <person name="Birren B."/>
        </authorList>
    </citation>
    <scope>NUCLEOTIDE SEQUENCE [LARGE SCALE GENOMIC DNA]</scope>
    <source>
        <strain evidence="4">ATCC 50818</strain>
    </source>
</reference>
<dbReference type="STRING" id="946362.F2U0Z5"/>
<feature type="compositionally biased region" description="Basic and acidic residues" evidence="2">
    <location>
        <begin position="567"/>
        <end position="577"/>
    </location>
</feature>
<sequence>MADDEERQRLLQPNNDDGDGDDDAGDDGGGGFVASASVNASKADVEKQRSGGDDGGGNGNGNGDDDNGESWSVAGETRTILLLSLPIFVAVCSWVGMKVTDTAVLGHVGTDYLSAASLSDIYTTATAFLIGGRVLSTFCGQAWGAKNYRLVGIWLNVSLVIVGLFAIPVIISWNLTTYVLEAFHKTGPINRNASLYSGILSASIPAQVTFTQVSSYFQAQQIVRPGVVVAVISFAYNLLMNIFLVLGVGIKGFSGVGFIGCPLVTASAQWLQAFLLIGIYILWKKLHRPTWFGFHWHEVTWKRCKRYLALYLPAILMYGSEFWRMDLIGVLAASLGDTDVAAFNASYKIIYIVHQFSVAIGQATSIRTGIHLGAAQGKRAFYATWMGTLLAGITSFSLATLVFFIPKQIGSIFTADETVLDLFYDIRLFLAITIFTMSISDTMEAIMVAQGRTRAVAISTTIASWGVHVPASFLLVHYWERSMRGLYLGVALGYSALTLICVGVIMASKWDKLVVEALARSEAKKHVNTDGGGGGGVEGEDEDRVTVQGAINGYGDDDDDDDDDEWEERRPLLRSDDSQVQDIGAVSPAAASRISVSIEGSA</sequence>
<dbReference type="OMA" id="SVCMTIA"/>
<dbReference type="NCBIfam" id="TIGR00797">
    <property type="entry name" value="matE"/>
    <property type="match status" value="1"/>
</dbReference>
<feature type="transmembrane region" description="Helical" evidence="3">
    <location>
        <begin position="193"/>
        <end position="214"/>
    </location>
</feature>
<feature type="transmembrane region" description="Helical" evidence="3">
    <location>
        <begin position="80"/>
        <end position="97"/>
    </location>
</feature>
<feature type="transmembrane region" description="Helical" evidence="3">
    <location>
        <begin position="381"/>
        <end position="406"/>
    </location>
</feature>
<feature type="transmembrane region" description="Helical" evidence="3">
    <location>
        <begin position="226"/>
        <end position="250"/>
    </location>
</feature>
<feature type="region of interest" description="Disordered" evidence="2">
    <location>
        <begin position="526"/>
        <end position="578"/>
    </location>
</feature>
<evidence type="ECO:0008006" key="6">
    <source>
        <dbReference type="Google" id="ProtNLM"/>
    </source>
</evidence>
<keyword evidence="3" id="KW-1133">Transmembrane helix</keyword>
<organism evidence="5">
    <name type="scientific">Salpingoeca rosetta (strain ATCC 50818 / BSB-021)</name>
    <dbReference type="NCBI Taxonomy" id="946362"/>
    <lineage>
        <taxon>Eukaryota</taxon>
        <taxon>Choanoflagellata</taxon>
        <taxon>Craspedida</taxon>
        <taxon>Salpingoecidae</taxon>
        <taxon>Salpingoeca</taxon>
    </lineage>
</organism>
<dbReference type="Proteomes" id="UP000007799">
    <property type="component" value="Unassembled WGS sequence"/>
</dbReference>
<evidence type="ECO:0000313" key="5">
    <source>
        <dbReference type="Proteomes" id="UP000007799"/>
    </source>
</evidence>
<dbReference type="InParanoid" id="F2U0Z5"/>
<feature type="compositionally biased region" description="Basic and acidic residues" evidence="2">
    <location>
        <begin position="43"/>
        <end position="52"/>
    </location>
</feature>
<keyword evidence="3" id="KW-0812">Transmembrane</keyword>
<feature type="transmembrane region" description="Helical" evidence="3">
    <location>
        <begin position="121"/>
        <end position="139"/>
    </location>
</feature>
<dbReference type="RefSeq" id="XP_004997130.1">
    <property type="nucleotide sequence ID" value="XM_004997073.1"/>
</dbReference>
<dbReference type="KEGG" id="sre:PTSG_01161"/>
<feature type="region of interest" description="Disordered" evidence="2">
    <location>
        <begin position="1"/>
        <end position="70"/>
    </location>
</feature>
<evidence type="ECO:0000313" key="4">
    <source>
        <dbReference type="EMBL" id="EGD80569.1"/>
    </source>
</evidence>
<dbReference type="eggNOG" id="KOG1347">
    <property type="taxonomic scope" value="Eukaryota"/>
</dbReference>
<name>F2U0Z5_SALR5</name>
<dbReference type="OrthoDB" id="2126698at2759"/>
<accession>F2U0Z5</accession>